<gene>
    <name evidence="1" type="ORF">SU60_13515</name>
</gene>
<protein>
    <submittedName>
        <fullName evidence="1">RNA helicase</fullName>
    </submittedName>
</protein>
<keyword evidence="1" id="KW-0067">ATP-binding</keyword>
<proteinExistence type="predicted"/>
<evidence type="ECO:0000313" key="2">
    <source>
        <dbReference type="Proteomes" id="UP000031977"/>
    </source>
</evidence>
<dbReference type="OrthoDB" id="5891244at2"/>
<dbReference type="Proteomes" id="UP000031977">
    <property type="component" value="Unassembled WGS sequence"/>
</dbReference>
<dbReference type="GO" id="GO:0004386">
    <property type="term" value="F:helicase activity"/>
    <property type="evidence" value="ECO:0007669"/>
    <property type="project" value="UniProtKB-KW"/>
</dbReference>
<keyword evidence="1" id="KW-0547">Nucleotide-binding</keyword>
<organism evidence="1 2">
    <name type="scientific">Vibrio mytili</name>
    <dbReference type="NCBI Taxonomy" id="50718"/>
    <lineage>
        <taxon>Bacteria</taxon>
        <taxon>Pseudomonadati</taxon>
        <taxon>Pseudomonadota</taxon>
        <taxon>Gammaproteobacteria</taxon>
        <taxon>Vibrionales</taxon>
        <taxon>Vibrionaceae</taxon>
        <taxon>Vibrio</taxon>
    </lineage>
</organism>
<keyword evidence="1" id="KW-0347">Helicase</keyword>
<dbReference type="EMBL" id="JXOK01000049">
    <property type="protein sequence ID" value="KIN10612.1"/>
    <property type="molecule type" value="Genomic_DNA"/>
</dbReference>
<evidence type="ECO:0000313" key="1">
    <source>
        <dbReference type="EMBL" id="KIN10612.1"/>
    </source>
</evidence>
<sequence length="57" mass="6821">MIAAEQLDTTVEYEVRYFEQGKMHRMLVVAENKDEAHQYYLECGKHNIDLYSIRPDK</sequence>
<keyword evidence="1" id="KW-0378">Hydrolase</keyword>
<reference evidence="1 2" key="1">
    <citation type="submission" date="2015-01" db="EMBL/GenBank/DDBJ databases">
        <title>Draft genome of Vibrio mytili type strain CAIM 528.</title>
        <authorList>
            <person name="Gonzalez-Castillo A."/>
            <person name="Gomez-Gil B."/>
            <person name="Enciso-Ibarra J."/>
        </authorList>
    </citation>
    <scope>NUCLEOTIDE SEQUENCE [LARGE SCALE GENOMIC DNA]</scope>
    <source>
        <strain evidence="1 2">CAIM 528</strain>
    </source>
</reference>
<dbReference type="AlphaFoldDB" id="A0A0C3I8K8"/>
<dbReference type="RefSeq" id="WP_041155957.1">
    <property type="nucleotide sequence ID" value="NZ_CBCRVP010000002.1"/>
</dbReference>
<accession>A0A0C3I8K8</accession>
<comment type="caution">
    <text evidence="1">The sequence shown here is derived from an EMBL/GenBank/DDBJ whole genome shotgun (WGS) entry which is preliminary data.</text>
</comment>
<name>A0A0C3I8K8_9VIBR</name>
<keyword evidence="2" id="KW-1185">Reference proteome</keyword>